<dbReference type="CDD" id="cd03255">
    <property type="entry name" value="ABC_MJ0796_LolCDE_FtsE"/>
    <property type="match status" value="1"/>
</dbReference>
<dbReference type="Pfam" id="PF00005">
    <property type="entry name" value="ABC_tran"/>
    <property type="match status" value="1"/>
</dbReference>
<protein>
    <submittedName>
        <fullName evidence="6">ABC transporter ATP-binding protein</fullName>
    </submittedName>
</protein>
<evidence type="ECO:0000256" key="2">
    <source>
        <dbReference type="ARBA" id="ARBA00022448"/>
    </source>
</evidence>
<dbReference type="SMART" id="SM00382">
    <property type="entry name" value="AAA"/>
    <property type="match status" value="1"/>
</dbReference>
<dbReference type="PROSITE" id="PS50893">
    <property type="entry name" value="ABC_TRANSPORTER_2"/>
    <property type="match status" value="1"/>
</dbReference>
<dbReference type="SUPFAM" id="SSF52540">
    <property type="entry name" value="P-loop containing nucleoside triphosphate hydrolases"/>
    <property type="match status" value="1"/>
</dbReference>
<keyword evidence="3" id="KW-0547">Nucleotide-binding</keyword>
<dbReference type="EMBL" id="JBHTKL010000001">
    <property type="protein sequence ID" value="MFD1018357.1"/>
    <property type="molecule type" value="Genomic_DNA"/>
</dbReference>
<dbReference type="InterPro" id="IPR003439">
    <property type="entry name" value="ABC_transporter-like_ATP-bd"/>
</dbReference>
<reference evidence="7" key="1">
    <citation type="journal article" date="2019" name="Int. J. Syst. Evol. Microbiol.">
        <title>The Global Catalogue of Microorganisms (GCM) 10K type strain sequencing project: providing services to taxonomists for standard genome sequencing and annotation.</title>
        <authorList>
            <consortium name="The Broad Institute Genomics Platform"/>
            <consortium name="The Broad Institute Genome Sequencing Center for Infectious Disease"/>
            <person name="Wu L."/>
            <person name="Ma J."/>
        </authorList>
    </citation>
    <scope>NUCLEOTIDE SEQUENCE [LARGE SCALE GENOMIC DNA]</scope>
    <source>
        <strain evidence="7">CCUG 56607</strain>
    </source>
</reference>
<dbReference type="InterPro" id="IPR017871">
    <property type="entry name" value="ABC_transporter-like_CS"/>
</dbReference>
<dbReference type="RefSeq" id="WP_386056797.1">
    <property type="nucleotide sequence ID" value="NZ_JBHTKL010000001.1"/>
</dbReference>
<proteinExistence type="inferred from homology"/>
<dbReference type="Gene3D" id="3.40.50.300">
    <property type="entry name" value="P-loop containing nucleotide triphosphate hydrolases"/>
    <property type="match status" value="1"/>
</dbReference>
<dbReference type="InterPro" id="IPR027417">
    <property type="entry name" value="P-loop_NTPase"/>
</dbReference>
<dbReference type="InterPro" id="IPR003593">
    <property type="entry name" value="AAA+_ATPase"/>
</dbReference>
<keyword evidence="4 6" id="KW-0067">ATP-binding</keyword>
<name>A0ABW3KZ23_9BACI</name>
<keyword evidence="2" id="KW-0813">Transport</keyword>
<dbReference type="PROSITE" id="PS00211">
    <property type="entry name" value="ABC_TRANSPORTER_1"/>
    <property type="match status" value="1"/>
</dbReference>
<evidence type="ECO:0000313" key="6">
    <source>
        <dbReference type="EMBL" id="MFD1018357.1"/>
    </source>
</evidence>
<evidence type="ECO:0000256" key="3">
    <source>
        <dbReference type="ARBA" id="ARBA00022741"/>
    </source>
</evidence>
<feature type="domain" description="ABC transporter" evidence="5">
    <location>
        <begin position="5"/>
        <end position="231"/>
    </location>
</feature>
<comment type="similarity">
    <text evidence="1">Belongs to the ABC transporter superfamily.</text>
</comment>
<gene>
    <name evidence="6" type="ORF">ACFQ2J_04005</name>
</gene>
<evidence type="ECO:0000256" key="4">
    <source>
        <dbReference type="ARBA" id="ARBA00022840"/>
    </source>
</evidence>
<accession>A0ABW3KZ23</accession>
<dbReference type="PANTHER" id="PTHR42798">
    <property type="entry name" value="LIPOPROTEIN-RELEASING SYSTEM ATP-BINDING PROTEIN LOLD"/>
    <property type="match status" value="1"/>
</dbReference>
<dbReference type="InterPro" id="IPR017911">
    <property type="entry name" value="MacB-like_ATP-bd"/>
</dbReference>
<dbReference type="GO" id="GO:0005524">
    <property type="term" value="F:ATP binding"/>
    <property type="evidence" value="ECO:0007669"/>
    <property type="project" value="UniProtKB-KW"/>
</dbReference>
<evidence type="ECO:0000256" key="1">
    <source>
        <dbReference type="ARBA" id="ARBA00005417"/>
    </source>
</evidence>
<sequence>MKNDLVCKNIQKEYKGDGVTTIALKEVDVTFREGEFVSIVGPSGSGKSTLLSLIGTLDSPSKGTIHYGDAALEKMKAKALADFRFENIGFIFQQYHLLPTLTAIENVLAPLFSRKVPYKKKERAEELLASVGLGDKLHSLPSQLSGGQQQRVAIARALVHQPKWLLADEPTGNLDTETSEIIYDILKTLNQEQGCGVIFVTHEPELAARADRTIEMKDGVIVKDSRSVVHA</sequence>
<evidence type="ECO:0000259" key="5">
    <source>
        <dbReference type="PROSITE" id="PS50893"/>
    </source>
</evidence>
<comment type="caution">
    <text evidence="6">The sequence shown here is derived from an EMBL/GenBank/DDBJ whole genome shotgun (WGS) entry which is preliminary data.</text>
</comment>
<evidence type="ECO:0000313" key="7">
    <source>
        <dbReference type="Proteomes" id="UP001596990"/>
    </source>
</evidence>
<dbReference type="PANTHER" id="PTHR42798:SF2">
    <property type="entry name" value="ABC TRANSPORTER ATP-BINDING PROTEIN MG467-RELATED"/>
    <property type="match status" value="1"/>
</dbReference>
<organism evidence="6 7">
    <name type="scientific">Thalassobacillus hwangdonensis</name>
    <dbReference type="NCBI Taxonomy" id="546108"/>
    <lineage>
        <taxon>Bacteria</taxon>
        <taxon>Bacillati</taxon>
        <taxon>Bacillota</taxon>
        <taxon>Bacilli</taxon>
        <taxon>Bacillales</taxon>
        <taxon>Bacillaceae</taxon>
        <taxon>Thalassobacillus</taxon>
    </lineage>
</organism>
<dbReference type="Proteomes" id="UP001596990">
    <property type="component" value="Unassembled WGS sequence"/>
</dbReference>
<keyword evidence="7" id="KW-1185">Reference proteome</keyword>